<name>A0A9P1IWU8_9PELO</name>
<dbReference type="InterPro" id="IPR032675">
    <property type="entry name" value="LRR_dom_sf"/>
</dbReference>
<keyword evidence="2" id="KW-1185">Reference proteome</keyword>
<sequence length="540" mass="62740">MADREGNESPECSKRRIQEEHNIDVVFCNDNIMEQILSNIYRFQERLPMEMVSRRFRQISKKAGWIVPNEYYSTLKLTMPEGSSRCLASFGSCHKYQQVLTVELARQMAIDDPAKFIQPPELTFILQKFLTVKKNIRNVVFGGKAKDYYSGFEGSYQSILLTKDLFEYLENFPNLASLKLADLGVDENAISYVSSPSCQFKHRIESLSIICMRQDFWLRHLITPSLRNLTIRRLNMEKAELFLGQIIDLNLHLDSVNFEIASCENFHDAKDIMTKFSNRCKKMDLTFSSMDYKPGTNLLLLARSIDSWTNIRSLILTSRSDSIRDAVDISVIFEKLAHLRHLEKLTITENIKTSLLHFLRKGIQDLPNLKYLNFSDRSKFKETGILQEFLANLPKSLEEVKFDGLMWESEAVEAFCKRLSENLKRITITRPRHTSATRLFIKLVTSFPNLDTLNFRSAVPWQLIAHVLDHKKLNDVTMSTSNRCSTRVEVVLQDNFQSFTKRSYDDSDELEFSGRKESKLTLAHLPIGRNPHEKRQKMQW</sequence>
<accession>A0A9P1IWU8</accession>
<proteinExistence type="predicted"/>
<gene>
    <name evidence="1" type="ORF">CAMP_LOCUS14828</name>
</gene>
<evidence type="ECO:0000313" key="2">
    <source>
        <dbReference type="Proteomes" id="UP001152747"/>
    </source>
</evidence>
<evidence type="ECO:0000313" key="1">
    <source>
        <dbReference type="EMBL" id="CAI5452191.1"/>
    </source>
</evidence>
<reference evidence="1" key="1">
    <citation type="submission" date="2022-11" db="EMBL/GenBank/DDBJ databases">
        <authorList>
            <person name="Kikuchi T."/>
        </authorList>
    </citation>
    <scope>NUCLEOTIDE SEQUENCE</scope>
    <source>
        <strain evidence="1">PS1010</strain>
    </source>
</reference>
<comment type="caution">
    <text evidence="1">The sequence shown here is derived from an EMBL/GenBank/DDBJ whole genome shotgun (WGS) entry which is preliminary data.</text>
</comment>
<dbReference type="AlphaFoldDB" id="A0A9P1IWU8"/>
<organism evidence="1 2">
    <name type="scientific">Caenorhabditis angaria</name>
    <dbReference type="NCBI Taxonomy" id="860376"/>
    <lineage>
        <taxon>Eukaryota</taxon>
        <taxon>Metazoa</taxon>
        <taxon>Ecdysozoa</taxon>
        <taxon>Nematoda</taxon>
        <taxon>Chromadorea</taxon>
        <taxon>Rhabditida</taxon>
        <taxon>Rhabditina</taxon>
        <taxon>Rhabditomorpha</taxon>
        <taxon>Rhabditoidea</taxon>
        <taxon>Rhabditidae</taxon>
        <taxon>Peloderinae</taxon>
        <taxon>Caenorhabditis</taxon>
    </lineage>
</organism>
<dbReference type="Proteomes" id="UP001152747">
    <property type="component" value="Unassembled WGS sequence"/>
</dbReference>
<protein>
    <submittedName>
        <fullName evidence="1">Uncharacterized protein</fullName>
    </submittedName>
</protein>
<dbReference type="Gene3D" id="3.80.10.10">
    <property type="entry name" value="Ribonuclease Inhibitor"/>
    <property type="match status" value="1"/>
</dbReference>
<dbReference type="SUPFAM" id="SSF52047">
    <property type="entry name" value="RNI-like"/>
    <property type="match status" value="1"/>
</dbReference>
<dbReference type="EMBL" id="CANHGI010000005">
    <property type="protein sequence ID" value="CAI5452191.1"/>
    <property type="molecule type" value="Genomic_DNA"/>
</dbReference>